<dbReference type="GO" id="GO:0003700">
    <property type="term" value="F:DNA-binding transcription factor activity"/>
    <property type="evidence" value="ECO:0007669"/>
    <property type="project" value="InterPro"/>
</dbReference>
<dbReference type="InterPro" id="IPR017183">
    <property type="entry name" value="Sigma54_dep_tscrpt_act_RtcR"/>
</dbReference>
<dbReference type="EMBL" id="NFZW01000001">
    <property type="protein sequence ID" value="RFA39335.1"/>
    <property type="molecule type" value="Genomic_DNA"/>
</dbReference>
<evidence type="ECO:0000256" key="2">
    <source>
        <dbReference type="ARBA" id="ARBA00022840"/>
    </source>
</evidence>
<name>A0A3E0X3T5_9GAMM</name>
<dbReference type="Proteomes" id="UP000256763">
    <property type="component" value="Unassembled WGS sequence"/>
</dbReference>
<dbReference type="GO" id="GO:0005524">
    <property type="term" value="F:ATP binding"/>
    <property type="evidence" value="ECO:0007669"/>
    <property type="project" value="UniProtKB-KW"/>
</dbReference>
<dbReference type="InterPro" id="IPR002078">
    <property type="entry name" value="Sigma_54_int"/>
</dbReference>
<sequence>MKTVVIGLLGSVMDNKGKGVKRWDAWRPTVGIFMQEDLIVDRLELLHDRRDERLANNIGADIETVSPGSEVKLTEINFTDAWDFEHVYSTLLDFAENYPFKPQEERYLLHITTGSHVAQICWFLLCEANYIPAQILQTSPTRGERCAAGNHQIIDLDLSKYDLINSRFRNQHLEGTEFLKSGIATRNRAFNELIQQVEKVAIRSTAPILITGPTGAGKSQLAKRIYELKRKRSLIEGEFVAVNCATIRGDGAMSALFGHTRGAFTGAQHARQGLLSKANRGLLFLDEIGELGLDEQAMLLHAIEEKQFYPVGSDTPQASDFQLIAGTNRDLHTQVQRGEFREDLLTRINLWSYRLPGLKDRREDIEPNLDYELQQAEIQHGHKVSLNKAARQRFLDFALSPEATWRGNFRDLNAAIQRMSTLADGGRITEQNVNDEIGRLKRHWQPRSQTHGPEANIDLADYIPEAELQEIDLLDQWQLLKIIDVCSQCRSLSDAGRLLFNRSRTRKRSTNDSHRLRQMLAKFNLSFEELTDRKSV</sequence>
<dbReference type="CDD" id="cd00009">
    <property type="entry name" value="AAA"/>
    <property type="match status" value="1"/>
</dbReference>
<dbReference type="RefSeq" id="WP_116300708.1">
    <property type="nucleotide sequence ID" value="NZ_NFZV01000001.1"/>
</dbReference>
<dbReference type="Pfam" id="PF06956">
    <property type="entry name" value="RtcR"/>
    <property type="match status" value="1"/>
</dbReference>
<evidence type="ECO:0000313" key="4">
    <source>
        <dbReference type="EMBL" id="RFA39335.1"/>
    </source>
</evidence>
<dbReference type="PROSITE" id="PS50045">
    <property type="entry name" value="SIGMA54_INTERACT_4"/>
    <property type="match status" value="1"/>
</dbReference>
<dbReference type="AlphaFoldDB" id="A0A3E0X3T5"/>
<reference evidence="5" key="1">
    <citation type="submission" date="2017-05" db="EMBL/GenBank/DDBJ databases">
        <authorList>
            <person name="Sharma S."/>
            <person name="Sidhu C."/>
            <person name="Pinnaka A.K."/>
        </authorList>
    </citation>
    <scope>NUCLEOTIDE SEQUENCE [LARGE SCALE GENOMIC DNA]</scope>
    <source>
        <strain evidence="5">AK93</strain>
    </source>
</reference>
<keyword evidence="5" id="KW-1185">Reference proteome</keyword>
<dbReference type="PANTHER" id="PTHR32071:SF14">
    <property type="entry name" value="TRANSCRIPTIONAL REGULATORY PROTEIN RTCR"/>
    <property type="match status" value="1"/>
</dbReference>
<gene>
    <name evidence="4" type="ORF">CAL65_00510</name>
</gene>
<dbReference type="Gene3D" id="1.10.8.60">
    <property type="match status" value="1"/>
</dbReference>
<dbReference type="OrthoDB" id="5297379at2"/>
<keyword evidence="2" id="KW-0067">ATP-binding</keyword>
<feature type="domain" description="Sigma-54 factor interaction" evidence="3">
    <location>
        <begin position="183"/>
        <end position="421"/>
    </location>
</feature>
<dbReference type="Gene3D" id="3.40.50.300">
    <property type="entry name" value="P-loop containing nucleotide triphosphate hydrolases"/>
    <property type="match status" value="1"/>
</dbReference>
<proteinExistence type="predicted"/>
<evidence type="ECO:0000259" key="3">
    <source>
        <dbReference type="PROSITE" id="PS50045"/>
    </source>
</evidence>
<protein>
    <submittedName>
        <fullName evidence="4">Transcriptional regulator</fullName>
    </submittedName>
</protein>
<dbReference type="Pfam" id="PF25601">
    <property type="entry name" value="AAA_lid_14"/>
    <property type="match status" value="1"/>
</dbReference>
<dbReference type="SUPFAM" id="SSF52540">
    <property type="entry name" value="P-loop containing nucleoside triphosphate hydrolases"/>
    <property type="match status" value="1"/>
</dbReference>
<dbReference type="PANTHER" id="PTHR32071">
    <property type="entry name" value="TRANSCRIPTIONAL REGULATORY PROTEIN"/>
    <property type="match status" value="1"/>
</dbReference>
<accession>A0A3E0X3T5</accession>
<evidence type="ECO:0000256" key="1">
    <source>
        <dbReference type="ARBA" id="ARBA00022741"/>
    </source>
</evidence>
<dbReference type="InterPro" id="IPR003593">
    <property type="entry name" value="AAA+_ATPase"/>
</dbReference>
<dbReference type="SMART" id="SM00382">
    <property type="entry name" value="AAA"/>
    <property type="match status" value="1"/>
</dbReference>
<comment type="caution">
    <text evidence="4">The sequence shown here is derived from an EMBL/GenBank/DDBJ whole genome shotgun (WGS) entry which is preliminary data.</text>
</comment>
<dbReference type="Pfam" id="PF00158">
    <property type="entry name" value="Sigma54_activat"/>
    <property type="match status" value="1"/>
</dbReference>
<dbReference type="InterPro" id="IPR027417">
    <property type="entry name" value="P-loop_NTPase"/>
</dbReference>
<evidence type="ECO:0000313" key="5">
    <source>
        <dbReference type="Proteomes" id="UP000256763"/>
    </source>
</evidence>
<dbReference type="InterPro" id="IPR009715">
    <property type="entry name" value="RtcR"/>
</dbReference>
<keyword evidence="1" id="KW-0547">Nucleotide-binding</keyword>
<organism evidence="4 5">
    <name type="scientific">Alkalilimnicola ehrlichii</name>
    <dbReference type="NCBI Taxonomy" id="351052"/>
    <lineage>
        <taxon>Bacteria</taxon>
        <taxon>Pseudomonadati</taxon>
        <taxon>Pseudomonadota</taxon>
        <taxon>Gammaproteobacteria</taxon>
        <taxon>Chromatiales</taxon>
        <taxon>Ectothiorhodospiraceae</taxon>
        <taxon>Alkalilimnicola</taxon>
    </lineage>
</organism>
<dbReference type="PIRSF" id="PIRSF037354">
    <property type="entry name" value="Txn_actvtr_RtcR"/>
    <property type="match status" value="1"/>
</dbReference>
<dbReference type="InterPro" id="IPR058031">
    <property type="entry name" value="AAA_lid_NorR"/>
</dbReference>
<dbReference type="NCBIfam" id="NF038308">
    <property type="entry name" value="RNA_repair_RtcR"/>
    <property type="match status" value="1"/>
</dbReference>